<dbReference type="EMBL" id="CP028913">
    <property type="protein sequence ID" value="AWB96486.1"/>
    <property type="molecule type" value="Genomic_DNA"/>
</dbReference>
<evidence type="ECO:0000313" key="3">
    <source>
        <dbReference type="Proteomes" id="UP000244729"/>
    </source>
</evidence>
<evidence type="ECO:0000259" key="1">
    <source>
        <dbReference type="Pfam" id="PF08818"/>
    </source>
</evidence>
<name>A0A2S0WYT1_9MICO</name>
<accession>A0A2S0WYT1</accession>
<gene>
    <name evidence="2" type="ORF">DCE93_13200</name>
</gene>
<dbReference type="InterPro" id="IPR014922">
    <property type="entry name" value="YdhG-like"/>
</dbReference>
<feature type="domain" description="YdhG-like" evidence="1">
    <location>
        <begin position="22"/>
        <end position="125"/>
    </location>
</feature>
<evidence type="ECO:0000313" key="2">
    <source>
        <dbReference type="EMBL" id="AWB96486.1"/>
    </source>
</evidence>
<dbReference type="RefSeq" id="WP_108596283.1">
    <property type="nucleotide sequence ID" value="NZ_CP028913.1"/>
</dbReference>
<dbReference type="KEGG" id="agm:DCE93_13200"/>
<dbReference type="OrthoDB" id="5951444at2"/>
<dbReference type="Pfam" id="PF08818">
    <property type="entry name" value="DUF1801"/>
    <property type="match status" value="1"/>
</dbReference>
<sequence length="146" mass="15261">MATEATDAAVREFLDGVAHPVRRRDAATLLALMQRVTGEPAHLWGPSIVGFGAYHYAYASGREGDAPAAGFSPRKAASTVYLADGIGAHAEKLAALGPHTTGVGCLYLKNLDDVDLGVLESIVRDSYQTVTDGTFGQRARDGGSAD</sequence>
<proteinExistence type="predicted"/>
<keyword evidence="3" id="KW-1185">Reference proteome</keyword>
<dbReference type="Proteomes" id="UP000244729">
    <property type="component" value="Chromosome"/>
</dbReference>
<reference evidence="2 3" key="1">
    <citation type="submission" date="2018-04" db="EMBL/GenBank/DDBJ databases">
        <authorList>
            <person name="Li J."/>
        </authorList>
    </citation>
    <scope>NUCLEOTIDE SEQUENCE [LARGE SCALE GENOMIC DNA]</scope>
    <source>
        <strain evidence="3">30A</strain>
    </source>
</reference>
<organism evidence="2 3">
    <name type="scientific">Agromyces badenianii</name>
    <dbReference type="NCBI Taxonomy" id="2080742"/>
    <lineage>
        <taxon>Bacteria</taxon>
        <taxon>Bacillati</taxon>
        <taxon>Actinomycetota</taxon>
        <taxon>Actinomycetes</taxon>
        <taxon>Micrococcales</taxon>
        <taxon>Microbacteriaceae</taxon>
        <taxon>Agromyces</taxon>
    </lineage>
</organism>
<dbReference type="AlphaFoldDB" id="A0A2S0WYT1"/>
<protein>
    <submittedName>
        <fullName evidence="2">DUF1801 domain-containing protein</fullName>
    </submittedName>
</protein>